<reference evidence="1 2" key="1">
    <citation type="submission" date="2017-11" db="EMBL/GenBank/DDBJ databases">
        <title>De-novo sequencing of pomegranate (Punica granatum L.) genome.</title>
        <authorList>
            <person name="Akparov Z."/>
            <person name="Amiraslanov A."/>
            <person name="Hajiyeva S."/>
            <person name="Abbasov M."/>
            <person name="Kaur K."/>
            <person name="Hamwieh A."/>
            <person name="Solovyev V."/>
            <person name="Salamov A."/>
            <person name="Braich B."/>
            <person name="Kosarev P."/>
            <person name="Mahmoud A."/>
            <person name="Hajiyev E."/>
            <person name="Babayeva S."/>
            <person name="Izzatullayeva V."/>
            <person name="Mammadov A."/>
            <person name="Mammadov A."/>
            <person name="Sharifova S."/>
            <person name="Ojaghi J."/>
            <person name="Eynullazada K."/>
            <person name="Bayramov B."/>
            <person name="Abdulazimova A."/>
            <person name="Shahmuradov I."/>
        </authorList>
    </citation>
    <scope>NUCLEOTIDE SEQUENCE [LARGE SCALE GENOMIC DNA]</scope>
    <source>
        <strain evidence="2">cv. AG2017</strain>
        <tissue evidence="1">Leaf</tissue>
    </source>
</reference>
<dbReference type="AlphaFoldDB" id="A0A2I0INY5"/>
<accession>A0A2I0INY5</accession>
<sequence length="105" mass="11625">MKGLGLPVGDPDLTIKVADVHRGCHKPQGWGWVVDWWPQPSESTGISNLRSWWIQGRKPPICGPDPTSMIAGIICGCMRLRWWGWGCQPAISVPSPFFPLIFGSN</sequence>
<name>A0A2I0INY5_PUNGR</name>
<evidence type="ECO:0000313" key="2">
    <source>
        <dbReference type="Proteomes" id="UP000233551"/>
    </source>
</evidence>
<comment type="caution">
    <text evidence="1">The sequence shown here is derived from an EMBL/GenBank/DDBJ whole genome shotgun (WGS) entry which is preliminary data.</text>
</comment>
<evidence type="ECO:0000313" key="1">
    <source>
        <dbReference type="EMBL" id="PKI45687.1"/>
    </source>
</evidence>
<protein>
    <submittedName>
        <fullName evidence="1">Uncharacterized protein</fullName>
    </submittedName>
</protein>
<organism evidence="1 2">
    <name type="scientific">Punica granatum</name>
    <name type="common">Pomegranate</name>
    <dbReference type="NCBI Taxonomy" id="22663"/>
    <lineage>
        <taxon>Eukaryota</taxon>
        <taxon>Viridiplantae</taxon>
        <taxon>Streptophyta</taxon>
        <taxon>Embryophyta</taxon>
        <taxon>Tracheophyta</taxon>
        <taxon>Spermatophyta</taxon>
        <taxon>Magnoliopsida</taxon>
        <taxon>eudicotyledons</taxon>
        <taxon>Gunneridae</taxon>
        <taxon>Pentapetalae</taxon>
        <taxon>rosids</taxon>
        <taxon>malvids</taxon>
        <taxon>Myrtales</taxon>
        <taxon>Lythraceae</taxon>
        <taxon>Punica</taxon>
    </lineage>
</organism>
<dbReference type="EMBL" id="PGOL01002702">
    <property type="protein sequence ID" value="PKI45687.1"/>
    <property type="molecule type" value="Genomic_DNA"/>
</dbReference>
<dbReference type="Proteomes" id="UP000233551">
    <property type="component" value="Unassembled WGS sequence"/>
</dbReference>
<gene>
    <name evidence="1" type="ORF">CRG98_034003</name>
</gene>
<proteinExistence type="predicted"/>
<keyword evidence="2" id="KW-1185">Reference proteome</keyword>